<gene>
    <name evidence="12" type="primary">LOC112552779</name>
</gene>
<dbReference type="RefSeq" id="XP_025074589.1">
    <property type="nucleotide sequence ID" value="XM_025218804.1"/>
</dbReference>
<evidence type="ECO:0000256" key="5">
    <source>
        <dbReference type="ARBA" id="ARBA00022725"/>
    </source>
</evidence>
<keyword evidence="7 10" id="KW-0472">Membrane</keyword>
<dbReference type="AlphaFoldDB" id="A0A8N1S6R8"/>
<comment type="caution">
    <text evidence="10">Lacks conserved residue(s) required for the propagation of feature annotation.</text>
</comment>
<dbReference type="OrthoDB" id="8185860at2759"/>
<feature type="transmembrane region" description="Helical" evidence="10">
    <location>
        <begin position="171"/>
        <end position="191"/>
    </location>
</feature>
<evidence type="ECO:0000256" key="7">
    <source>
        <dbReference type="ARBA" id="ARBA00023136"/>
    </source>
</evidence>
<protein>
    <recommendedName>
        <fullName evidence="10">Odorant receptor</fullName>
    </recommendedName>
</protein>
<feature type="transmembrane region" description="Helical" evidence="10">
    <location>
        <begin position="302"/>
        <end position="327"/>
    </location>
</feature>
<dbReference type="Pfam" id="PF02949">
    <property type="entry name" value="7tm_6"/>
    <property type="match status" value="1"/>
</dbReference>
<keyword evidence="6 10" id="KW-1133">Transmembrane helix</keyword>
<dbReference type="GO" id="GO:0007165">
    <property type="term" value="P:signal transduction"/>
    <property type="evidence" value="ECO:0007669"/>
    <property type="project" value="UniProtKB-KW"/>
</dbReference>
<dbReference type="GeneID" id="112552779"/>
<keyword evidence="5 10" id="KW-0552">Olfaction</keyword>
<feature type="transmembrane region" description="Helical" evidence="10">
    <location>
        <begin position="129"/>
        <end position="150"/>
    </location>
</feature>
<dbReference type="GO" id="GO:0005886">
    <property type="term" value="C:plasma membrane"/>
    <property type="evidence" value="ECO:0007669"/>
    <property type="project" value="UniProtKB-SubCell"/>
</dbReference>
<reference evidence="12" key="1">
    <citation type="submission" date="2025-08" db="UniProtKB">
        <authorList>
            <consortium name="RefSeq"/>
        </authorList>
    </citation>
    <scope>IDENTIFICATION</scope>
</reference>
<evidence type="ECO:0000256" key="10">
    <source>
        <dbReference type="RuleBase" id="RU351113"/>
    </source>
</evidence>
<evidence type="ECO:0000256" key="4">
    <source>
        <dbReference type="ARBA" id="ARBA00022692"/>
    </source>
</evidence>
<evidence type="ECO:0000256" key="6">
    <source>
        <dbReference type="ARBA" id="ARBA00022989"/>
    </source>
</evidence>
<comment type="subcellular location">
    <subcellularLocation>
        <location evidence="1 10">Cell membrane</location>
        <topology evidence="1 10">Multi-pass membrane protein</topology>
    </subcellularLocation>
</comment>
<evidence type="ECO:0000256" key="8">
    <source>
        <dbReference type="ARBA" id="ARBA00023170"/>
    </source>
</evidence>
<keyword evidence="3 10" id="KW-0716">Sensory transduction</keyword>
<name>A0A8N1S6R8_9HYME</name>
<dbReference type="PANTHER" id="PTHR21137">
    <property type="entry name" value="ODORANT RECEPTOR"/>
    <property type="match status" value="1"/>
</dbReference>
<keyword evidence="4 10" id="KW-0812">Transmembrane</keyword>
<dbReference type="Proteomes" id="UP000504615">
    <property type="component" value="Unplaced"/>
</dbReference>
<keyword evidence="11" id="KW-1185">Reference proteome</keyword>
<organism evidence="11 12">
    <name type="scientific">Pogonomyrmex barbatus</name>
    <name type="common">red harvester ant</name>
    <dbReference type="NCBI Taxonomy" id="144034"/>
    <lineage>
        <taxon>Eukaryota</taxon>
        <taxon>Metazoa</taxon>
        <taxon>Ecdysozoa</taxon>
        <taxon>Arthropoda</taxon>
        <taxon>Hexapoda</taxon>
        <taxon>Insecta</taxon>
        <taxon>Pterygota</taxon>
        <taxon>Neoptera</taxon>
        <taxon>Endopterygota</taxon>
        <taxon>Hymenoptera</taxon>
        <taxon>Apocrita</taxon>
        <taxon>Aculeata</taxon>
        <taxon>Formicoidea</taxon>
        <taxon>Formicidae</taxon>
        <taxon>Myrmicinae</taxon>
        <taxon>Pogonomyrmex</taxon>
    </lineage>
</organism>
<dbReference type="InterPro" id="IPR004117">
    <property type="entry name" value="7tm6_olfct_rcpt"/>
</dbReference>
<feature type="transmembrane region" description="Helical" evidence="10">
    <location>
        <begin position="275"/>
        <end position="296"/>
    </location>
</feature>
<sequence length="398" mass="46059">MSMDFQNVNLLNIRLNLLSGNLLPMTNLNSSFPFFWKIHSIFTWMLTTIMAILIIPGCIYVSIEKALKDGMICLAIFTEMSFMILRIHSRKDVVYELIRKLNEILHTADEAMKNVVTATLEPVRVPLNFYWSGGVASIIVWICMPLLLVFERNLFFYEDYRIPVVFSVQPFSFKIFLLGSLFLVIGSIFLFLKKVGVDVYMVHLILMMTAQYRYIATKIAIIFQEEYNSVESQKKHLSGLDRRKEKKIKALCRHHNEIIYTTSLLKKLLSLNFSLIYVISVFRFCFLGIMLSSITSTTFWEAILIVIYSSGAVVQLYILCSCVQQLLDASTEMTDKAFHEKWHLSQSSMKRIFILIIMANNLECKVATFEKFNLSLPSFMMILNQSYSIALLFLRVKS</sequence>
<evidence type="ECO:0000256" key="9">
    <source>
        <dbReference type="ARBA" id="ARBA00023224"/>
    </source>
</evidence>
<evidence type="ECO:0000256" key="2">
    <source>
        <dbReference type="ARBA" id="ARBA00022475"/>
    </source>
</evidence>
<dbReference type="GO" id="GO:0005549">
    <property type="term" value="F:odorant binding"/>
    <property type="evidence" value="ECO:0007669"/>
    <property type="project" value="InterPro"/>
</dbReference>
<comment type="similarity">
    <text evidence="10">Belongs to the insect chemoreceptor superfamily. Heteromeric odorant receptor channel (TC 1.A.69) family.</text>
</comment>
<keyword evidence="2" id="KW-1003">Cell membrane</keyword>
<proteinExistence type="inferred from homology"/>
<dbReference type="GO" id="GO:0004984">
    <property type="term" value="F:olfactory receptor activity"/>
    <property type="evidence" value="ECO:0007669"/>
    <property type="project" value="InterPro"/>
</dbReference>
<evidence type="ECO:0000313" key="12">
    <source>
        <dbReference type="RefSeq" id="XP_025074589.1"/>
    </source>
</evidence>
<feature type="transmembrane region" description="Helical" evidence="10">
    <location>
        <begin position="41"/>
        <end position="63"/>
    </location>
</feature>
<evidence type="ECO:0000313" key="11">
    <source>
        <dbReference type="Proteomes" id="UP000504615"/>
    </source>
</evidence>
<keyword evidence="9 10" id="KW-0807">Transducer</keyword>
<evidence type="ECO:0000256" key="1">
    <source>
        <dbReference type="ARBA" id="ARBA00004651"/>
    </source>
</evidence>
<keyword evidence="8 10" id="KW-0675">Receptor</keyword>
<feature type="transmembrane region" description="Helical" evidence="10">
    <location>
        <begin position="374"/>
        <end position="394"/>
    </location>
</feature>
<evidence type="ECO:0000256" key="3">
    <source>
        <dbReference type="ARBA" id="ARBA00022606"/>
    </source>
</evidence>
<accession>A0A8N1S6R8</accession>
<dbReference type="PANTHER" id="PTHR21137:SF35">
    <property type="entry name" value="ODORANT RECEPTOR 19A-RELATED"/>
    <property type="match status" value="1"/>
</dbReference>